<name>A0AAP2D6C0_9BACT</name>
<dbReference type="Proteomes" id="UP001319180">
    <property type="component" value="Unassembled WGS sequence"/>
</dbReference>
<evidence type="ECO:0000313" key="2">
    <source>
        <dbReference type="EMBL" id="MBT1686154.1"/>
    </source>
</evidence>
<accession>A0AAP2D6C0</accession>
<protein>
    <submittedName>
        <fullName evidence="2">Uncharacterized protein</fullName>
    </submittedName>
</protein>
<dbReference type="EMBL" id="JAHESC010000006">
    <property type="protein sequence ID" value="MBT1686154.1"/>
    <property type="molecule type" value="Genomic_DNA"/>
</dbReference>
<feature type="chain" id="PRO_5042944028" evidence="1">
    <location>
        <begin position="24"/>
        <end position="324"/>
    </location>
</feature>
<gene>
    <name evidence="2" type="ORF">KK078_06275</name>
</gene>
<evidence type="ECO:0000256" key="1">
    <source>
        <dbReference type="SAM" id="SignalP"/>
    </source>
</evidence>
<organism evidence="2 3">
    <name type="scientific">Dawidia soli</name>
    <dbReference type="NCBI Taxonomy" id="2782352"/>
    <lineage>
        <taxon>Bacteria</taxon>
        <taxon>Pseudomonadati</taxon>
        <taxon>Bacteroidota</taxon>
        <taxon>Cytophagia</taxon>
        <taxon>Cytophagales</taxon>
        <taxon>Chryseotaleaceae</taxon>
        <taxon>Dawidia</taxon>
    </lineage>
</organism>
<dbReference type="AlphaFoldDB" id="A0AAP2D6C0"/>
<feature type="signal peptide" evidence="1">
    <location>
        <begin position="1"/>
        <end position="23"/>
    </location>
</feature>
<dbReference type="RefSeq" id="WP_254089392.1">
    <property type="nucleotide sequence ID" value="NZ_JAHESC010000006.1"/>
</dbReference>
<reference evidence="2 3" key="1">
    <citation type="submission" date="2021-05" db="EMBL/GenBank/DDBJ databases">
        <title>A Polyphasic approach of four new species of the genus Ohtaekwangia: Ohtaekwangia histidinii sp. nov., Ohtaekwangia cretensis sp. nov., Ohtaekwangia indiensis sp. nov., Ohtaekwangia reichenbachii sp. nov. from diverse environment.</title>
        <authorList>
            <person name="Octaviana S."/>
        </authorList>
    </citation>
    <scope>NUCLEOTIDE SEQUENCE [LARGE SCALE GENOMIC DNA]</scope>
    <source>
        <strain evidence="2 3">PWU37</strain>
    </source>
</reference>
<keyword evidence="1" id="KW-0732">Signal</keyword>
<dbReference type="PROSITE" id="PS51257">
    <property type="entry name" value="PROKAR_LIPOPROTEIN"/>
    <property type="match status" value="1"/>
</dbReference>
<evidence type="ECO:0000313" key="3">
    <source>
        <dbReference type="Proteomes" id="UP001319180"/>
    </source>
</evidence>
<sequence>MKKQNYFTSLFFAGLVAMGSVSCDDNNDDKDTTPVVIKPGANDKISTVHQDQVAAMKQTFTLDAAGGAIEGEEGTIVSFYANSFFKSNGDPVTGDVTIELVEIYRKSQMLLTNMTTQGIDASGNIATLVSGGEFFVNAKQGDEQLVLNGTFQIEAPADKTGGIDQGMKPFMGAEQCDEGICKNVWRQQDRDMKIGESTYNIFQNQFGWTNIDRWYNDPRPKTTLFVDVPEGYDNTNCSVYLSYDGEPTALASFDRYDSETGLFTEHYGQIPIGLEVHFIMVSVIDEQWYYAIKSATIGADHVETFTELQPITEAALITLIDELP</sequence>
<keyword evidence="3" id="KW-1185">Reference proteome</keyword>
<proteinExistence type="predicted"/>
<comment type="caution">
    <text evidence="2">The sequence shown here is derived from an EMBL/GenBank/DDBJ whole genome shotgun (WGS) entry which is preliminary data.</text>
</comment>